<dbReference type="InterPro" id="IPR005646">
    <property type="entry name" value="FapA"/>
</dbReference>
<organism evidence="2 3">
    <name type="scientific">Paenibacillus helianthi</name>
    <dbReference type="NCBI Taxonomy" id="1349432"/>
    <lineage>
        <taxon>Bacteria</taxon>
        <taxon>Bacillati</taxon>
        <taxon>Bacillota</taxon>
        <taxon>Bacilli</taxon>
        <taxon>Bacillales</taxon>
        <taxon>Paenibacillaceae</taxon>
        <taxon>Paenibacillus</taxon>
    </lineage>
</organism>
<evidence type="ECO:0000313" key="3">
    <source>
        <dbReference type="Proteomes" id="UP000186058"/>
    </source>
</evidence>
<feature type="domain" description="Flagellar Assembly Protein A N-terminal region" evidence="1">
    <location>
        <begin position="105"/>
        <end position="296"/>
    </location>
</feature>
<dbReference type="EMBL" id="LVWI01000114">
    <property type="protein sequence ID" value="OKP76664.1"/>
    <property type="molecule type" value="Genomic_DNA"/>
</dbReference>
<dbReference type="InterPro" id="IPR046866">
    <property type="entry name" value="FapA_N"/>
</dbReference>
<proteinExistence type="predicted"/>
<dbReference type="RefSeq" id="WP_074088449.1">
    <property type="nucleotide sequence ID" value="NZ_LVWI01000114.1"/>
</dbReference>
<evidence type="ECO:0000259" key="1">
    <source>
        <dbReference type="Pfam" id="PF20250"/>
    </source>
</evidence>
<gene>
    <name evidence="2" type="ORF">A3844_30830</name>
</gene>
<name>A0ABX3EF34_9BACL</name>
<keyword evidence="3" id="KW-1185">Reference proteome</keyword>
<comment type="caution">
    <text evidence="2">The sequence shown here is derived from an EMBL/GenBank/DDBJ whole genome shotgun (WGS) entry which is preliminary data.</text>
</comment>
<dbReference type="Pfam" id="PF20250">
    <property type="entry name" value="FapA_N"/>
    <property type="match status" value="1"/>
</dbReference>
<sequence>MPQHIIERSRYEFIASMLLGKHDLMDLYSVDAQTFGGTDRAKNGVIIIQNNQIFITPPLPGGMPAVISAVHPVILKINGQTLTEPTPITSADDLTWEICEKPQYQITVSDDKLKVYFTLYRAERYAWNLVNSPASANVTVRAEMNRDSLLSVLSIAQIMSGLEKSSIVSSLNIPALYEELNNPTYLPVCIAEGKAPVPGTNARLELLFQKKIENAFKGTCLSEDESCHGEFLTVQEGEVFAQKLPPQEGLPGFTVYGGVLPPPPPRDLTLLTGHYASLLPGGQISARCKGRPRITGNGTFVKTIDFPQTYVVPQNDAVEPATIRFPGDVIAAHPLNKNTVIEALGNVYIYGDVHNSRIAATGSIFISGKAVDSELYAGAFGAAHHRLCSFSELLIQEISSLREAAKNLAETVESTMQTVKYGLVIMLLLESKYEHLPLLISDMRELLSDLSADYPQDTKIVRHMMDIFLRPGHFTDLITDAGIGSFLSLLKNLIEGISLMQEEQVRIDISGAQNSIIKSGGDIHIHGEGIGRSTLCSCGDIYFAKDGSMCSDSAMEAEGTITAQNVSGESLPGSLLVAGQQITASAIHNASVTIDGYSLEIAKPGGGITFTAKSLKQKCRESGAIPIE</sequence>
<reference evidence="2 3" key="1">
    <citation type="submission" date="2016-03" db="EMBL/GenBank/DDBJ databases">
        <authorList>
            <person name="Sant'Anna F.H."/>
            <person name="Ambrosini A."/>
            <person name="Souza R."/>
            <person name="Bach E."/>
            <person name="Fernandes G."/>
            <person name="Balsanelli E."/>
            <person name="Baura V.A."/>
            <person name="Souza E.M."/>
            <person name="Passaglia L."/>
        </authorList>
    </citation>
    <scope>NUCLEOTIDE SEQUENCE [LARGE SCALE GENOMIC DNA]</scope>
    <source>
        <strain evidence="2 3">P26E</strain>
    </source>
</reference>
<evidence type="ECO:0000313" key="2">
    <source>
        <dbReference type="EMBL" id="OKP76664.1"/>
    </source>
</evidence>
<accession>A0ABX3EF34</accession>
<dbReference type="PANTHER" id="PTHR38032:SF1">
    <property type="entry name" value="RNA-BINDING PROTEIN KHPB N-TERMINAL DOMAIN-CONTAINING PROTEIN"/>
    <property type="match status" value="1"/>
</dbReference>
<dbReference type="Proteomes" id="UP000186058">
    <property type="component" value="Unassembled WGS sequence"/>
</dbReference>
<protein>
    <recommendedName>
        <fullName evidence="1">Flagellar Assembly Protein A N-terminal region domain-containing protein</fullName>
    </recommendedName>
</protein>
<dbReference type="PANTHER" id="PTHR38032">
    <property type="entry name" value="POLYMERASE-RELATED"/>
    <property type="match status" value="1"/>
</dbReference>